<dbReference type="KEGG" id="fin:KQS_06045"/>
<gene>
    <name evidence="2" type="ordered locus">KQS_06045</name>
</gene>
<reference evidence="3" key="2">
    <citation type="submission" date="2012-03" db="EMBL/GenBank/DDBJ databases">
        <title>Complete genome sequence of Flavobacterium indicum GPTSA100-9T, isolated from warm spring water.</title>
        <authorList>
            <person name="Barbier P."/>
            <person name="Houel A."/>
            <person name="Loux V."/>
            <person name="Poulain J."/>
            <person name="Bernardet J.-F."/>
            <person name="Touchon M."/>
            <person name="Duchaud E."/>
        </authorList>
    </citation>
    <scope>NUCLEOTIDE SEQUENCE [LARGE SCALE GENOMIC DNA]</scope>
    <source>
        <strain evidence="3">DSM 17447 / CIP 109464 / GPTSA100-9</strain>
    </source>
</reference>
<dbReference type="EMBL" id="HE774682">
    <property type="protein sequence ID" value="CCG53173.1"/>
    <property type="molecule type" value="Genomic_DNA"/>
</dbReference>
<proteinExistence type="predicted"/>
<dbReference type="AlphaFoldDB" id="H8XP99"/>
<protein>
    <recommendedName>
        <fullName evidence="1">DUF4253 domain-containing protein</fullName>
    </recommendedName>
</protein>
<dbReference type="OrthoDB" id="4827574at2"/>
<reference evidence="2 3" key="1">
    <citation type="journal article" date="2012" name="J. Bacteriol.">
        <title>Complete Genome Sequence of Flavobacterium indicum GPSTA100-9T, Isolated from Warm Spring Water.</title>
        <authorList>
            <person name="Barbier P."/>
            <person name="Houel A."/>
            <person name="Loux V."/>
            <person name="Poulain J."/>
            <person name="Bernardet J.F."/>
            <person name="Touchon M."/>
            <person name="Duchaud E."/>
        </authorList>
    </citation>
    <scope>NUCLEOTIDE SEQUENCE [LARGE SCALE GENOMIC DNA]</scope>
    <source>
        <strain evidence="3">DSM 17447 / CIP 109464 / GPTSA100-9</strain>
    </source>
</reference>
<dbReference type="STRING" id="1094466.KQS_06045"/>
<evidence type="ECO:0000313" key="2">
    <source>
        <dbReference type="EMBL" id="CCG53173.1"/>
    </source>
</evidence>
<dbReference type="RefSeq" id="WP_014388299.1">
    <property type="nucleotide sequence ID" value="NC_017025.1"/>
</dbReference>
<sequence length="217" mass="25142">MNFKSAFLNIGLLSFFCCSSQTELSKTEQELILKLDFDKEIVLELKKETKSKISQLPAIDSETSEELDKEYFDGIFSETSENNAINFVKKEKSKLKEKGYLVFYIEGQNGNKNIGIIKSNDELDILRYRKTDGINYDLESKDVIKKISEWKSKYGLIIIGCSLDYVHIEFDKLPQNMTEFAKEVYEFCPDSVDQGVGDLKSLEEYIKEEKGILLWWD</sequence>
<organism evidence="2 3">
    <name type="scientific">Flavobacterium indicum (strain DSM 17447 / CIP 109464 / GPTSA100-9)</name>
    <dbReference type="NCBI Taxonomy" id="1094466"/>
    <lineage>
        <taxon>Bacteria</taxon>
        <taxon>Pseudomonadati</taxon>
        <taxon>Bacteroidota</taxon>
        <taxon>Flavobacteriia</taxon>
        <taxon>Flavobacteriales</taxon>
        <taxon>Flavobacteriaceae</taxon>
        <taxon>Flavobacterium</taxon>
    </lineage>
</organism>
<accession>H8XP99</accession>
<evidence type="ECO:0000313" key="3">
    <source>
        <dbReference type="Proteomes" id="UP000007599"/>
    </source>
</evidence>
<dbReference type="Proteomes" id="UP000007599">
    <property type="component" value="Chromosome I"/>
</dbReference>
<dbReference type="HOGENOM" id="CLU_099857_1_0_10"/>
<name>H8XP99_FLAIG</name>
<dbReference type="Pfam" id="PF14062">
    <property type="entry name" value="DUF4253"/>
    <property type="match status" value="1"/>
</dbReference>
<dbReference type="eggNOG" id="ENOG5032SP8">
    <property type="taxonomic scope" value="Bacteria"/>
</dbReference>
<dbReference type="PATRIC" id="fig|1094466.5.peg.1188"/>
<keyword evidence="3" id="KW-1185">Reference proteome</keyword>
<feature type="domain" description="DUF4253" evidence="1">
    <location>
        <begin position="114"/>
        <end position="217"/>
    </location>
</feature>
<evidence type="ECO:0000259" key="1">
    <source>
        <dbReference type="Pfam" id="PF14062"/>
    </source>
</evidence>
<dbReference type="InterPro" id="IPR025349">
    <property type="entry name" value="DUF4253"/>
</dbReference>